<keyword evidence="6" id="KW-0812">Transmembrane</keyword>
<keyword evidence="3 4" id="KW-0648">Protein biosynthesis</keyword>
<comment type="subunit">
    <text evidence="4">Monomer.</text>
</comment>
<reference evidence="9 10" key="1">
    <citation type="submission" date="2016-10" db="EMBL/GenBank/DDBJ databases">
        <authorList>
            <person name="de Groot N.N."/>
        </authorList>
    </citation>
    <scope>NUCLEOTIDE SEQUENCE [LARGE SCALE GENOMIC DNA]</scope>
    <source>
        <strain evidence="9 10">DSM 2784</strain>
    </source>
</reference>
<evidence type="ECO:0000256" key="4">
    <source>
        <dbReference type="HAMAP-Rule" id="MF_00080"/>
    </source>
</evidence>
<dbReference type="GO" id="GO:0043022">
    <property type="term" value="F:ribosome binding"/>
    <property type="evidence" value="ECO:0007669"/>
    <property type="project" value="UniProtKB-ARBA"/>
</dbReference>
<dbReference type="GO" id="GO:0005829">
    <property type="term" value="C:cytosol"/>
    <property type="evidence" value="ECO:0007669"/>
    <property type="project" value="TreeGrafter"/>
</dbReference>
<keyword evidence="6" id="KW-0472">Membrane</keyword>
<dbReference type="GO" id="GO:0032790">
    <property type="term" value="P:ribosome disassembly"/>
    <property type="evidence" value="ECO:0007669"/>
    <property type="project" value="TreeGrafter"/>
</dbReference>
<evidence type="ECO:0000256" key="2">
    <source>
        <dbReference type="ARBA" id="ARBA00022540"/>
    </source>
</evidence>
<dbReference type="GO" id="GO:0016020">
    <property type="term" value="C:membrane"/>
    <property type="evidence" value="ECO:0007669"/>
    <property type="project" value="TreeGrafter"/>
</dbReference>
<evidence type="ECO:0000256" key="1">
    <source>
        <dbReference type="ARBA" id="ARBA00005439"/>
    </source>
</evidence>
<dbReference type="PANTHER" id="PTHR10938:SF0">
    <property type="entry name" value="TRANSLATION INITIATION FACTOR IF-3, MITOCHONDRIAL"/>
    <property type="match status" value="1"/>
</dbReference>
<dbReference type="PANTHER" id="PTHR10938">
    <property type="entry name" value="TRANSLATION INITIATION FACTOR IF-3"/>
    <property type="match status" value="1"/>
</dbReference>
<dbReference type="FunFam" id="3.30.110.10:FF:000001">
    <property type="entry name" value="Translation initiation factor IF-3"/>
    <property type="match status" value="1"/>
</dbReference>
<dbReference type="RefSeq" id="WP_092589601.1">
    <property type="nucleotide sequence ID" value="NZ_FMWL01000003.1"/>
</dbReference>
<name>A0A1G5RVW8_9FIRM</name>
<protein>
    <recommendedName>
        <fullName evidence="4 5">Translation initiation factor IF-3</fullName>
    </recommendedName>
</protein>
<organism evidence="9 10">
    <name type="scientific">Acidaminobacter hydrogenoformans DSM 2784</name>
    <dbReference type="NCBI Taxonomy" id="1120920"/>
    <lineage>
        <taxon>Bacteria</taxon>
        <taxon>Bacillati</taxon>
        <taxon>Bacillota</taxon>
        <taxon>Clostridia</taxon>
        <taxon>Peptostreptococcales</taxon>
        <taxon>Acidaminobacteraceae</taxon>
        <taxon>Acidaminobacter</taxon>
    </lineage>
</organism>
<keyword evidence="4" id="KW-0963">Cytoplasm</keyword>
<evidence type="ECO:0000256" key="6">
    <source>
        <dbReference type="SAM" id="Phobius"/>
    </source>
</evidence>
<keyword evidence="6" id="KW-1133">Transmembrane helix</keyword>
<dbReference type="Gene3D" id="3.10.20.80">
    <property type="entry name" value="Translation initiation factor 3 (IF-3), N-terminal domain"/>
    <property type="match status" value="1"/>
</dbReference>
<accession>A0A1G5RVW8</accession>
<feature type="transmembrane region" description="Helical" evidence="6">
    <location>
        <begin position="6"/>
        <end position="25"/>
    </location>
</feature>
<feature type="domain" description="Translation initiation factor 3 N-terminal" evidence="8">
    <location>
        <begin position="38"/>
        <end position="107"/>
    </location>
</feature>
<dbReference type="InterPro" id="IPR019814">
    <property type="entry name" value="Translation_initiation_fac_3_N"/>
</dbReference>
<evidence type="ECO:0000259" key="7">
    <source>
        <dbReference type="Pfam" id="PF00707"/>
    </source>
</evidence>
<evidence type="ECO:0000259" key="8">
    <source>
        <dbReference type="Pfam" id="PF05198"/>
    </source>
</evidence>
<feature type="domain" description="Translation initiation factor 3 C-terminal" evidence="7">
    <location>
        <begin position="114"/>
        <end position="199"/>
    </location>
</feature>
<gene>
    <name evidence="4" type="primary">infC</name>
    <name evidence="9" type="ORF">SAMN03080599_00793</name>
</gene>
<dbReference type="NCBIfam" id="TIGR00168">
    <property type="entry name" value="infC"/>
    <property type="match status" value="1"/>
</dbReference>
<comment type="function">
    <text evidence="4">IF-3 binds to the 30S ribosomal subunit and shifts the equilibrium between 70S ribosomes and their 50S and 30S subunits in favor of the free subunits, thus enhancing the availability of 30S subunits on which protein synthesis initiation begins.</text>
</comment>
<dbReference type="GO" id="GO:0003743">
    <property type="term" value="F:translation initiation factor activity"/>
    <property type="evidence" value="ECO:0007669"/>
    <property type="project" value="UniProtKB-UniRule"/>
</dbReference>
<dbReference type="InterPro" id="IPR036788">
    <property type="entry name" value="T_IF-3_C_sf"/>
</dbReference>
<dbReference type="HAMAP" id="MF_00080">
    <property type="entry name" value="IF_3"/>
    <property type="match status" value="1"/>
</dbReference>
<comment type="subcellular location">
    <subcellularLocation>
        <location evidence="4">Cytoplasm</location>
    </subcellularLocation>
</comment>
<dbReference type="Pfam" id="PF00707">
    <property type="entry name" value="IF3_C"/>
    <property type="match status" value="1"/>
</dbReference>
<dbReference type="Proteomes" id="UP000199208">
    <property type="component" value="Unassembled WGS sequence"/>
</dbReference>
<dbReference type="SUPFAM" id="SSF55200">
    <property type="entry name" value="Translation initiation factor IF3, C-terminal domain"/>
    <property type="match status" value="1"/>
</dbReference>
<dbReference type="InterPro" id="IPR001288">
    <property type="entry name" value="Translation_initiation_fac_3"/>
</dbReference>
<dbReference type="FunFam" id="3.10.20.80:FF:000001">
    <property type="entry name" value="Translation initiation factor IF-3"/>
    <property type="match status" value="1"/>
</dbReference>
<keyword evidence="10" id="KW-1185">Reference proteome</keyword>
<dbReference type="OrthoDB" id="9806014at2"/>
<dbReference type="Gene3D" id="3.30.110.10">
    <property type="entry name" value="Translation initiation factor 3 (IF-3), C-terminal domain"/>
    <property type="match status" value="1"/>
</dbReference>
<dbReference type="SUPFAM" id="SSF54364">
    <property type="entry name" value="Translation initiation factor IF3, N-terminal domain"/>
    <property type="match status" value="1"/>
</dbReference>
<dbReference type="InterPro" id="IPR019815">
    <property type="entry name" value="Translation_initiation_fac_3_C"/>
</dbReference>
<sequence length="200" mass="22566">MLDTIVWSILVFLAGFLLGNPFYFFSGGARNINKKTEINEAIRDRELRVIGEDGEQFGIMSAKEALELAAEKKLDLVKIAPQAVPPVCRIMDYGKHKYEMSKRDKEARKKQKTVELKEVRLGLNIEEHDLETKAKSAAKFLQKGDKVKVSLRFRGREMGHAYLGEAVIKNFAELIADSGDIEKKPSLEGRTLVAIFTPKK</sequence>
<keyword evidence="2 4" id="KW-0396">Initiation factor</keyword>
<dbReference type="EMBL" id="FMWL01000003">
    <property type="protein sequence ID" value="SCZ77581.1"/>
    <property type="molecule type" value="Genomic_DNA"/>
</dbReference>
<comment type="similarity">
    <text evidence="1 4">Belongs to the IF-3 family.</text>
</comment>
<dbReference type="AlphaFoldDB" id="A0A1G5RVW8"/>
<dbReference type="InterPro" id="IPR036787">
    <property type="entry name" value="T_IF-3_N_sf"/>
</dbReference>
<evidence type="ECO:0000256" key="3">
    <source>
        <dbReference type="ARBA" id="ARBA00022917"/>
    </source>
</evidence>
<proteinExistence type="inferred from homology"/>
<dbReference type="Pfam" id="PF05198">
    <property type="entry name" value="IF3_N"/>
    <property type="match status" value="1"/>
</dbReference>
<dbReference type="STRING" id="1120920.SAMN03080599_00793"/>
<evidence type="ECO:0000313" key="9">
    <source>
        <dbReference type="EMBL" id="SCZ77581.1"/>
    </source>
</evidence>
<evidence type="ECO:0000256" key="5">
    <source>
        <dbReference type="NCBIfam" id="TIGR00168"/>
    </source>
</evidence>
<evidence type="ECO:0000313" key="10">
    <source>
        <dbReference type="Proteomes" id="UP000199208"/>
    </source>
</evidence>